<protein>
    <submittedName>
        <fullName evidence="2">Uncharacterized protein</fullName>
    </submittedName>
</protein>
<evidence type="ECO:0000313" key="3">
    <source>
        <dbReference type="Proteomes" id="UP001620626"/>
    </source>
</evidence>
<accession>A0ABD2LAI9</accession>
<evidence type="ECO:0000256" key="1">
    <source>
        <dbReference type="SAM" id="MobiDB-lite"/>
    </source>
</evidence>
<proteinExistence type="predicted"/>
<sequence>MTRCASTRARKLASMTENYSFDDLLAIFQTVNLGIFHNASDENAQLRPIKMIDLVNAIEKVKPKSNKAQNQLKIQQKSKSNKRNGNEEEESQAE</sequence>
<gene>
    <name evidence="2" type="ORF">niasHT_012128</name>
</gene>
<name>A0ABD2LAI9_9BILA</name>
<dbReference type="AlphaFoldDB" id="A0ABD2LAI9"/>
<reference evidence="2 3" key="1">
    <citation type="submission" date="2024-10" db="EMBL/GenBank/DDBJ databases">
        <authorList>
            <person name="Kim D."/>
        </authorList>
    </citation>
    <scope>NUCLEOTIDE SEQUENCE [LARGE SCALE GENOMIC DNA]</scope>
    <source>
        <strain evidence="2">BH-2024</strain>
    </source>
</reference>
<organism evidence="2 3">
    <name type="scientific">Heterodera trifolii</name>
    <dbReference type="NCBI Taxonomy" id="157864"/>
    <lineage>
        <taxon>Eukaryota</taxon>
        <taxon>Metazoa</taxon>
        <taxon>Ecdysozoa</taxon>
        <taxon>Nematoda</taxon>
        <taxon>Chromadorea</taxon>
        <taxon>Rhabditida</taxon>
        <taxon>Tylenchina</taxon>
        <taxon>Tylenchomorpha</taxon>
        <taxon>Tylenchoidea</taxon>
        <taxon>Heteroderidae</taxon>
        <taxon>Heteroderinae</taxon>
        <taxon>Heterodera</taxon>
    </lineage>
</organism>
<feature type="compositionally biased region" description="Polar residues" evidence="1">
    <location>
        <begin position="66"/>
        <end position="78"/>
    </location>
</feature>
<dbReference type="EMBL" id="JBICBT010000480">
    <property type="protein sequence ID" value="KAL3112159.1"/>
    <property type="molecule type" value="Genomic_DNA"/>
</dbReference>
<keyword evidence="3" id="KW-1185">Reference proteome</keyword>
<evidence type="ECO:0000313" key="2">
    <source>
        <dbReference type="EMBL" id="KAL3112159.1"/>
    </source>
</evidence>
<dbReference type="Gene3D" id="1.10.8.60">
    <property type="match status" value="1"/>
</dbReference>
<comment type="caution">
    <text evidence="2">The sequence shown here is derived from an EMBL/GenBank/DDBJ whole genome shotgun (WGS) entry which is preliminary data.</text>
</comment>
<feature type="region of interest" description="Disordered" evidence="1">
    <location>
        <begin position="63"/>
        <end position="94"/>
    </location>
</feature>
<dbReference type="Proteomes" id="UP001620626">
    <property type="component" value="Unassembled WGS sequence"/>
</dbReference>